<dbReference type="PROSITE" id="PS00874">
    <property type="entry name" value="T2SP_F"/>
    <property type="match status" value="1"/>
</dbReference>
<dbReference type="PANTHER" id="PTHR30012">
    <property type="entry name" value="GENERAL SECRETION PATHWAY PROTEIN"/>
    <property type="match status" value="1"/>
</dbReference>
<sequence>MAVFQYIGRNRKGERVKGKLKAANYNEAVLKMKEKGIAIRSLTELKGILYREINVIKPNIKHKDLVIYIRQFSTLIKAGISVVDSTKILAEQTVNRVLKQTLYNIYEDIQTGKSYTEAAEKFPTIFPSMFINMMKAGEASGQIEEILERMAVYFEKQHQTRQKIKAAMSYPIILAIISIAVVIFMLAVIVPKFAGMFASFNAKLPALTLWLLNSSQFVVHYFWLFILFLLLLLLGYYLLERSKNGSFYLDMIKLKIPVFGKIIQKAALARMTRTLSTLFASSVPILHAISIVENVVGNQVIAKILGESKNYIEEGKSIAEPMKDHWAIPPLVSQMMIIGEQSGTIDYMLEKVAEFYESEVDQATEQLKSLLEPMMIVFLAGVVGTIVAAITIPMYSVFQNIQ</sequence>
<protein>
    <submittedName>
        <fullName evidence="12">Type II secretion system protein F</fullName>
    </submittedName>
</protein>
<evidence type="ECO:0000256" key="8">
    <source>
        <dbReference type="ARBA" id="ARBA00023136"/>
    </source>
</evidence>
<keyword evidence="5" id="KW-0997">Cell inner membrane</keyword>
<dbReference type="RefSeq" id="WP_055739122.1">
    <property type="nucleotide sequence ID" value="NZ_JAAIWL010000014.1"/>
</dbReference>
<evidence type="ECO:0000256" key="1">
    <source>
        <dbReference type="ARBA" id="ARBA00004429"/>
    </source>
</evidence>
<keyword evidence="7 10" id="KW-1133">Transmembrane helix</keyword>
<evidence type="ECO:0000256" key="10">
    <source>
        <dbReference type="SAM" id="Phobius"/>
    </source>
</evidence>
<comment type="subcellular location">
    <subcellularLocation>
        <location evidence="1">Cell inner membrane</location>
        <topology evidence="1">Multi-pass membrane protein</topology>
    </subcellularLocation>
    <subcellularLocation>
        <location evidence="9">Cell membrane</location>
        <topology evidence="9">Multi-pass membrane protein</topology>
    </subcellularLocation>
</comment>
<dbReference type="PANTHER" id="PTHR30012:SF0">
    <property type="entry name" value="TYPE II SECRETION SYSTEM PROTEIN F-RELATED"/>
    <property type="match status" value="1"/>
</dbReference>
<accession>A0A0Q3WWS4</accession>
<dbReference type="Pfam" id="PF00482">
    <property type="entry name" value="T2SSF"/>
    <property type="match status" value="2"/>
</dbReference>
<dbReference type="PATRIC" id="fig|157838.3.peg.1699"/>
<evidence type="ECO:0000256" key="7">
    <source>
        <dbReference type="ARBA" id="ARBA00022989"/>
    </source>
</evidence>
<keyword evidence="6 9" id="KW-0812">Transmembrane</keyword>
<evidence type="ECO:0000256" key="9">
    <source>
        <dbReference type="RuleBase" id="RU003923"/>
    </source>
</evidence>
<dbReference type="GO" id="GO:0009306">
    <property type="term" value="P:protein secretion"/>
    <property type="evidence" value="ECO:0007669"/>
    <property type="project" value="InterPro"/>
</dbReference>
<dbReference type="STRING" id="157838.AN964_07740"/>
<dbReference type="InterPro" id="IPR018076">
    <property type="entry name" value="T2SS_GspF_dom"/>
</dbReference>
<keyword evidence="3 9" id="KW-0813">Transport</keyword>
<dbReference type="Gene3D" id="1.20.81.30">
    <property type="entry name" value="Type II secretion system (T2SS), domain F"/>
    <property type="match status" value="2"/>
</dbReference>
<dbReference type="Proteomes" id="UP000051888">
    <property type="component" value="Unassembled WGS sequence"/>
</dbReference>
<evidence type="ECO:0000313" key="12">
    <source>
        <dbReference type="EMBL" id="KQL53394.1"/>
    </source>
</evidence>
<evidence type="ECO:0000256" key="6">
    <source>
        <dbReference type="ARBA" id="ARBA00022692"/>
    </source>
</evidence>
<dbReference type="FunFam" id="1.20.81.30:FF:000001">
    <property type="entry name" value="Type II secretion system protein F"/>
    <property type="match status" value="2"/>
</dbReference>
<feature type="transmembrane region" description="Helical" evidence="10">
    <location>
        <begin position="218"/>
        <end position="239"/>
    </location>
</feature>
<evidence type="ECO:0000313" key="13">
    <source>
        <dbReference type="Proteomes" id="UP000051888"/>
    </source>
</evidence>
<evidence type="ECO:0000256" key="5">
    <source>
        <dbReference type="ARBA" id="ARBA00022519"/>
    </source>
</evidence>
<feature type="transmembrane region" description="Helical" evidence="10">
    <location>
        <begin position="172"/>
        <end position="198"/>
    </location>
</feature>
<dbReference type="EMBL" id="LJJC01000004">
    <property type="protein sequence ID" value="KQL53394.1"/>
    <property type="molecule type" value="Genomic_DNA"/>
</dbReference>
<feature type="domain" description="Type II secretion system protein GspF" evidence="11">
    <location>
        <begin position="272"/>
        <end position="393"/>
    </location>
</feature>
<dbReference type="InterPro" id="IPR042094">
    <property type="entry name" value="T2SS_GspF_sf"/>
</dbReference>
<comment type="similarity">
    <text evidence="2 9">Belongs to the GSP F family.</text>
</comment>
<evidence type="ECO:0000256" key="4">
    <source>
        <dbReference type="ARBA" id="ARBA00022475"/>
    </source>
</evidence>
<dbReference type="AlphaFoldDB" id="A0A0Q3WWS4"/>
<dbReference type="InterPro" id="IPR003004">
    <property type="entry name" value="GspF/PilC"/>
</dbReference>
<keyword evidence="4" id="KW-1003">Cell membrane</keyword>
<feature type="transmembrane region" description="Helical" evidence="10">
    <location>
        <begin position="376"/>
        <end position="398"/>
    </location>
</feature>
<organism evidence="12 13">
    <name type="scientific">Heyndrickxia shackletonii</name>
    <dbReference type="NCBI Taxonomy" id="157838"/>
    <lineage>
        <taxon>Bacteria</taxon>
        <taxon>Bacillati</taxon>
        <taxon>Bacillota</taxon>
        <taxon>Bacilli</taxon>
        <taxon>Bacillales</taxon>
        <taxon>Bacillaceae</taxon>
        <taxon>Heyndrickxia</taxon>
    </lineage>
</organism>
<evidence type="ECO:0000256" key="2">
    <source>
        <dbReference type="ARBA" id="ARBA00005745"/>
    </source>
</evidence>
<reference evidence="12 13" key="1">
    <citation type="submission" date="2015-09" db="EMBL/GenBank/DDBJ databases">
        <title>Genome sequencing project for genomic taxonomy and phylogenomics of Bacillus-like bacteria.</title>
        <authorList>
            <person name="Liu B."/>
            <person name="Wang J."/>
            <person name="Zhu Y."/>
            <person name="Liu G."/>
            <person name="Chen Q."/>
            <person name="Chen Z."/>
            <person name="Lan J."/>
            <person name="Che J."/>
            <person name="Ge C."/>
            <person name="Shi H."/>
            <person name="Pan Z."/>
            <person name="Liu X."/>
        </authorList>
    </citation>
    <scope>NUCLEOTIDE SEQUENCE [LARGE SCALE GENOMIC DNA]</scope>
    <source>
        <strain evidence="12 13">LMG 18435</strain>
    </source>
</reference>
<dbReference type="OrthoDB" id="9805682at2"/>
<dbReference type="PRINTS" id="PR00812">
    <property type="entry name" value="BCTERIALGSPF"/>
</dbReference>
<name>A0A0Q3WWS4_9BACI</name>
<gene>
    <name evidence="12" type="ORF">AN964_07740</name>
</gene>
<evidence type="ECO:0000256" key="3">
    <source>
        <dbReference type="ARBA" id="ARBA00022448"/>
    </source>
</evidence>
<keyword evidence="13" id="KW-1185">Reference proteome</keyword>
<feature type="domain" description="Type II secretion system protein GspF" evidence="11">
    <location>
        <begin position="68"/>
        <end position="191"/>
    </location>
</feature>
<keyword evidence="8 10" id="KW-0472">Membrane</keyword>
<evidence type="ECO:0000259" key="11">
    <source>
        <dbReference type="Pfam" id="PF00482"/>
    </source>
</evidence>
<comment type="caution">
    <text evidence="12">The sequence shown here is derived from an EMBL/GenBank/DDBJ whole genome shotgun (WGS) entry which is preliminary data.</text>
</comment>
<proteinExistence type="inferred from homology"/>
<dbReference type="InterPro" id="IPR001992">
    <property type="entry name" value="T2SS_GspF/T4SS_PilC_CS"/>
</dbReference>
<dbReference type="GO" id="GO:0005886">
    <property type="term" value="C:plasma membrane"/>
    <property type="evidence" value="ECO:0007669"/>
    <property type="project" value="UniProtKB-SubCell"/>
</dbReference>